<sequence>MPNTLTPMTSISGRLLLVPFFLLSACASKQDLVVVKDNLETIKTQSAVSYSDLQQLRDQVGGLHGRIDEVGYSSQRNLQRLGAEDSLLVQKNDELERRIQAVERYLGLTPSPKADAVIPPAVPGSAGATSPDSAAAATVAAPLSPSPKSDSDLFNEGAAMFGKDRFNDARESFAALIKDYPKSPRVGDAQFFIAESWFAEKAYDKAILDYQTVIAKYPKSLKRPMAIFKQARSFELIGDAANAKTRYRDLVNVYPSSPEARLARQKLN</sequence>
<dbReference type="InterPro" id="IPR014162">
    <property type="entry name" value="CpoB_C"/>
</dbReference>
<feature type="region of interest" description="Disordered" evidence="2">
    <location>
        <begin position="120"/>
        <end position="149"/>
    </location>
</feature>
<dbReference type="NCBIfam" id="TIGR02795">
    <property type="entry name" value="tol_pal_ybgF"/>
    <property type="match status" value="1"/>
</dbReference>
<dbReference type="EMBL" id="LVWG01000033">
    <property type="protein sequence ID" value="KZK73850.1"/>
    <property type="molecule type" value="Genomic_DNA"/>
</dbReference>
<evidence type="ECO:0000313" key="5">
    <source>
        <dbReference type="Proteomes" id="UP000076481"/>
    </source>
</evidence>
<protein>
    <submittedName>
        <fullName evidence="4">Tol-pal system protein YbgF</fullName>
    </submittedName>
</protein>
<gene>
    <name evidence="4" type="ORF">A3K90_03385</name>
</gene>
<feature type="domain" description="Outer membrane lipoprotein BamD-like" evidence="3">
    <location>
        <begin position="148"/>
        <end position="267"/>
    </location>
</feature>
<dbReference type="InterPro" id="IPR039565">
    <property type="entry name" value="BamD-like"/>
</dbReference>
<evidence type="ECO:0000256" key="2">
    <source>
        <dbReference type="SAM" id="MobiDB-lite"/>
    </source>
</evidence>
<proteinExistence type="predicted"/>
<dbReference type="Gene3D" id="1.25.40.10">
    <property type="entry name" value="Tetratricopeptide repeat domain"/>
    <property type="match status" value="1"/>
</dbReference>
<dbReference type="Proteomes" id="UP000076481">
    <property type="component" value="Unassembled WGS sequence"/>
</dbReference>
<reference evidence="4 5" key="1">
    <citation type="submission" date="2016-03" db="EMBL/GenBank/DDBJ databases">
        <title>Speciation and ecological success in dimly lit waters: horizontal gene transfer in a green sulfur bacteria bloom unveiled by metagenomic assembly.</title>
        <authorList>
            <person name="Llorens-Mares T."/>
            <person name="Liu Z."/>
            <person name="Allen L.Z."/>
            <person name="Rusch D.B."/>
            <person name="Craig M.T."/>
            <person name="Dupont C.L."/>
            <person name="Bryant D.A."/>
            <person name="Casamayor E.O."/>
        </authorList>
    </citation>
    <scope>NUCLEOTIDE SEQUENCE [LARGE SCALE GENOMIC DNA]</scope>
    <source>
        <strain evidence="4">CIII</strain>
    </source>
</reference>
<comment type="caution">
    <text evidence="4">The sequence shown here is derived from an EMBL/GenBank/DDBJ whole genome shotgun (WGS) entry which is preliminary data.</text>
</comment>
<organism evidence="4 5">
    <name type="scientific">Pelodictyon luteolum</name>
    <dbReference type="NCBI Taxonomy" id="1100"/>
    <lineage>
        <taxon>Bacteria</taxon>
        <taxon>Pseudomonadati</taxon>
        <taxon>Chlorobiota</taxon>
        <taxon>Chlorobiia</taxon>
        <taxon>Chlorobiales</taxon>
        <taxon>Chlorobiaceae</taxon>
        <taxon>Chlorobium/Pelodictyon group</taxon>
        <taxon>Pelodictyon</taxon>
    </lineage>
</organism>
<accession>A0A165LCE2</accession>
<keyword evidence="1" id="KW-0732">Signal</keyword>
<dbReference type="InterPro" id="IPR011990">
    <property type="entry name" value="TPR-like_helical_dom_sf"/>
</dbReference>
<dbReference type="AlphaFoldDB" id="A0A165LCE2"/>
<feature type="compositionally biased region" description="Low complexity" evidence="2">
    <location>
        <begin position="123"/>
        <end position="148"/>
    </location>
</feature>
<name>A0A165LCE2_PELLU</name>
<evidence type="ECO:0000256" key="1">
    <source>
        <dbReference type="ARBA" id="ARBA00022729"/>
    </source>
</evidence>
<dbReference type="SUPFAM" id="SSF48452">
    <property type="entry name" value="TPR-like"/>
    <property type="match status" value="1"/>
</dbReference>
<evidence type="ECO:0000259" key="3">
    <source>
        <dbReference type="Pfam" id="PF13525"/>
    </source>
</evidence>
<evidence type="ECO:0000313" key="4">
    <source>
        <dbReference type="EMBL" id="KZK73850.1"/>
    </source>
</evidence>
<dbReference type="Pfam" id="PF13525">
    <property type="entry name" value="YfiO"/>
    <property type="match status" value="1"/>
</dbReference>